<gene>
    <name evidence="1" type="ORF">M9Y10_007291</name>
</gene>
<evidence type="ECO:0000313" key="2">
    <source>
        <dbReference type="Proteomes" id="UP001470230"/>
    </source>
</evidence>
<sequence>MANSIKLQTDSILQVPLQNYQKDFTFIVNSERFETSTFAAELLSAQISKIHLSDPTINKFSLNTETQGDFNKIIKLINFEKQQFSEEDLPYITEIIETLEINKILIDIKSENEEISLDNFFSLLKKHQEHPKFYSRKLKDDVSFFISHFHDLQEDLLRKIKEGDFDIDFSIIEEVIRDPKLVLETEDELVEVVNELYKSDVKYSILYEYVEFINVSASCMKGFIEKFDFNDLDSRTWSSIAVRLGQEIVKDESVEGRHEYLSPRFLVEILPKNDEFDGIFNYLQTHGNIKDELSITYSSSLGEDPFVLLQYENKDNFFCTKNVPNSWFCFEFRNHQVIPTDYIIRSRSDENNCHPKTWKVEGSTDNKDWIPLDSQTNNDKLKGASRAHLFHISSSQYKNVPLKYIRLQQTGPNWFNNNDSDHEFKMNSIEFYGKII</sequence>
<dbReference type="InterPro" id="IPR008979">
    <property type="entry name" value="Galactose-bd-like_sf"/>
</dbReference>
<dbReference type="Gene3D" id="2.60.120.260">
    <property type="entry name" value="Galactose-binding domain-like"/>
    <property type="match status" value="1"/>
</dbReference>
<dbReference type="SUPFAM" id="SSF49785">
    <property type="entry name" value="Galactose-binding domain-like"/>
    <property type="match status" value="1"/>
</dbReference>
<evidence type="ECO:0008006" key="3">
    <source>
        <dbReference type="Google" id="ProtNLM"/>
    </source>
</evidence>
<evidence type="ECO:0000313" key="1">
    <source>
        <dbReference type="EMBL" id="KAK8871559.1"/>
    </source>
</evidence>
<accession>A0ABR2J1X8</accession>
<keyword evidence="2" id="KW-1185">Reference proteome</keyword>
<proteinExistence type="predicted"/>
<dbReference type="Proteomes" id="UP001470230">
    <property type="component" value="Unassembled WGS sequence"/>
</dbReference>
<name>A0ABR2J1X8_9EUKA</name>
<reference evidence="1 2" key="1">
    <citation type="submission" date="2024-04" db="EMBL/GenBank/DDBJ databases">
        <title>Tritrichomonas musculus Genome.</title>
        <authorList>
            <person name="Alves-Ferreira E."/>
            <person name="Grigg M."/>
            <person name="Lorenzi H."/>
            <person name="Galac M."/>
        </authorList>
    </citation>
    <scope>NUCLEOTIDE SEQUENCE [LARGE SCALE GENOMIC DNA]</scope>
    <source>
        <strain evidence="1 2">EAF2021</strain>
    </source>
</reference>
<dbReference type="EMBL" id="JAPFFF010000013">
    <property type="protein sequence ID" value="KAK8871559.1"/>
    <property type="molecule type" value="Genomic_DNA"/>
</dbReference>
<protein>
    <recommendedName>
        <fullName evidence="3">F5/8 type C domain-containing protein</fullName>
    </recommendedName>
</protein>
<organism evidence="1 2">
    <name type="scientific">Tritrichomonas musculus</name>
    <dbReference type="NCBI Taxonomy" id="1915356"/>
    <lineage>
        <taxon>Eukaryota</taxon>
        <taxon>Metamonada</taxon>
        <taxon>Parabasalia</taxon>
        <taxon>Tritrichomonadida</taxon>
        <taxon>Tritrichomonadidae</taxon>
        <taxon>Tritrichomonas</taxon>
    </lineage>
</organism>
<comment type="caution">
    <text evidence="1">The sequence shown here is derived from an EMBL/GenBank/DDBJ whole genome shotgun (WGS) entry which is preliminary data.</text>
</comment>